<dbReference type="InterPro" id="IPR025202">
    <property type="entry name" value="PLD-like_dom"/>
</dbReference>
<name>A0ABX2EJI7_9BURK</name>
<keyword evidence="1" id="KW-0732">Signal</keyword>
<dbReference type="PANTHER" id="PTHR21248">
    <property type="entry name" value="CARDIOLIPIN SYNTHASE"/>
    <property type="match status" value="1"/>
</dbReference>
<dbReference type="SMART" id="SM00155">
    <property type="entry name" value="PLDc"/>
    <property type="match status" value="2"/>
</dbReference>
<evidence type="ECO:0000256" key="1">
    <source>
        <dbReference type="SAM" id="SignalP"/>
    </source>
</evidence>
<dbReference type="CDD" id="cd09113">
    <property type="entry name" value="PLDc_ymdC_like_2"/>
    <property type="match status" value="1"/>
</dbReference>
<dbReference type="EMBL" id="JABRWJ010000005">
    <property type="protein sequence ID" value="NRF68778.1"/>
    <property type="molecule type" value="Genomic_DNA"/>
</dbReference>
<feature type="domain" description="PLD phosphodiesterase" evidence="2">
    <location>
        <begin position="168"/>
        <end position="195"/>
    </location>
</feature>
<dbReference type="Gene3D" id="3.30.870.10">
    <property type="entry name" value="Endonuclease Chain A"/>
    <property type="match status" value="2"/>
</dbReference>
<protein>
    <submittedName>
        <fullName evidence="3">Phospholipase D family protein</fullName>
    </submittedName>
</protein>
<dbReference type="CDD" id="cd09111">
    <property type="entry name" value="PLDc_ymdC_like_1"/>
    <property type="match status" value="1"/>
</dbReference>
<dbReference type="PANTHER" id="PTHR21248:SF12">
    <property type="entry name" value="CARDIOLIPIN SYNTHASE C"/>
    <property type="match status" value="1"/>
</dbReference>
<accession>A0ABX2EJI7</accession>
<keyword evidence="4" id="KW-1185">Reference proteome</keyword>
<feature type="signal peptide" evidence="1">
    <location>
        <begin position="1"/>
        <end position="20"/>
    </location>
</feature>
<feature type="chain" id="PRO_5045971919" evidence="1">
    <location>
        <begin position="21"/>
        <end position="520"/>
    </location>
</feature>
<reference evidence="3 4" key="1">
    <citation type="submission" date="2020-05" db="EMBL/GenBank/DDBJ databases">
        <title>Aquincola sp. isolate from soil.</title>
        <authorList>
            <person name="Han J."/>
            <person name="Kim D.-U."/>
        </authorList>
    </citation>
    <scope>NUCLEOTIDE SEQUENCE [LARGE SCALE GENOMIC DNA]</scope>
    <source>
        <strain evidence="3 4">S2</strain>
    </source>
</reference>
<organism evidence="3 4">
    <name type="scientific">Pseudaquabacterium terrae</name>
    <dbReference type="NCBI Taxonomy" id="2732868"/>
    <lineage>
        <taxon>Bacteria</taxon>
        <taxon>Pseudomonadati</taxon>
        <taxon>Pseudomonadota</taxon>
        <taxon>Betaproteobacteria</taxon>
        <taxon>Burkholderiales</taxon>
        <taxon>Sphaerotilaceae</taxon>
        <taxon>Pseudaquabacterium</taxon>
    </lineage>
</organism>
<sequence length="520" mass="57373">MIRLSQLLMLALLSLLGACAGLPPRGEPAASTAYRDTAGTALARIAAASRPAGETAPSGFRLLPSGEFAFNARVALAQRAERSLDLQCYHIQRDEAGRMLLRALRDAAQRGVRVRLLVDDFYAAEIDDLLLGLAAHPNIELRLFNPLPLRRGAPIVRLLLSPGNFQQMNHRMHNKLFIADNAAAIYGGRNIADEYFMGHREANFIDMDVLSTGQVVDELSTVFDRYWNSEVAWPLQALLPPPEDAAQARAAFDEAVRDAKPVMPRYRLDPLGHTPVEAQLSEGRLVQAHASAKVHADPPEKATVRSLLNKPTAAMQGLLDTMQTARRYVAMTSPYFLPNDAAMQRMRYAGQNGVKLVLVTNSLGSTDEPLVHDHYSRRRIEMLKMGIDIYEFSPTHAQRSLGFGSFGQSVPRLHAKVAIVDHRHVLVGSVNLDARSAIGNTELGVVIDSPPLAEDLSQLVTGRQFANMYKLRLADDGERIEWLSTEADGRITATSEEPAGSAWLRFKLWLLSLVVDERLL</sequence>
<feature type="domain" description="PLD phosphodiesterase" evidence="2">
    <location>
        <begin position="409"/>
        <end position="436"/>
    </location>
</feature>
<dbReference type="RefSeq" id="WP_173124819.1">
    <property type="nucleotide sequence ID" value="NZ_JABRWJ010000005.1"/>
</dbReference>
<evidence type="ECO:0000313" key="4">
    <source>
        <dbReference type="Proteomes" id="UP000737171"/>
    </source>
</evidence>
<dbReference type="Proteomes" id="UP000737171">
    <property type="component" value="Unassembled WGS sequence"/>
</dbReference>
<comment type="caution">
    <text evidence="3">The sequence shown here is derived from an EMBL/GenBank/DDBJ whole genome shotgun (WGS) entry which is preliminary data.</text>
</comment>
<evidence type="ECO:0000313" key="3">
    <source>
        <dbReference type="EMBL" id="NRF68778.1"/>
    </source>
</evidence>
<dbReference type="InterPro" id="IPR001736">
    <property type="entry name" value="PLipase_D/transphosphatidylase"/>
</dbReference>
<evidence type="ECO:0000259" key="2">
    <source>
        <dbReference type="PROSITE" id="PS50035"/>
    </source>
</evidence>
<proteinExistence type="predicted"/>
<dbReference type="PROSITE" id="PS50035">
    <property type="entry name" value="PLD"/>
    <property type="match status" value="2"/>
</dbReference>
<dbReference type="Pfam" id="PF13091">
    <property type="entry name" value="PLDc_2"/>
    <property type="match status" value="2"/>
</dbReference>
<dbReference type="SUPFAM" id="SSF56024">
    <property type="entry name" value="Phospholipase D/nuclease"/>
    <property type="match status" value="2"/>
</dbReference>
<gene>
    <name evidence="3" type="ORF">HLB44_17435</name>
</gene>
<dbReference type="PROSITE" id="PS51257">
    <property type="entry name" value="PROKAR_LIPOPROTEIN"/>
    <property type="match status" value="1"/>
</dbReference>